<dbReference type="Pfam" id="PF05345">
    <property type="entry name" value="He_PIG"/>
    <property type="match status" value="4"/>
</dbReference>
<dbReference type="RefSeq" id="WP_146849305.1">
    <property type="nucleotide sequence ID" value="NZ_BKAG01000005.1"/>
</dbReference>
<name>A0A512M518_9BACT</name>
<feature type="chain" id="PRO_5022152555" description="Staphylococcus aureus surface protein A" evidence="1">
    <location>
        <begin position="25"/>
        <end position="1624"/>
    </location>
</feature>
<reference evidence="2 3" key="1">
    <citation type="submission" date="2019-07" db="EMBL/GenBank/DDBJ databases">
        <title>Whole genome shotgun sequence of Brevifollis gellanilyticus NBRC 108608.</title>
        <authorList>
            <person name="Hosoyama A."/>
            <person name="Uohara A."/>
            <person name="Ohji S."/>
            <person name="Ichikawa N."/>
        </authorList>
    </citation>
    <scope>NUCLEOTIDE SEQUENCE [LARGE SCALE GENOMIC DNA]</scope>
    <source>
        <strain evidence="2 3">NBRC 108608</strain>
    </source>
</reference>
<dbReference type="GO" id="GO:0016020">
    <property type="term" value="C:membrane"/>
    <property type="evidence" value="ECO:0007669"/>
    <property type="project" value="InterPro"/>
</dbReference>
<organism evidence="2 3">
    <name type="scientific">Brevifollis gellanilyticus</name>
    <dbReference type="NCBI Taxonomy" id="748831"/>
    <lineage>
        <taxon>Bacteria</taxon>
        <taxon>Pseudomonadati</taxon>
        <taxon>Verrucomicrobiota</taxon>
        <taxon>Verrucomicrobiia</taxon>
        <taxon>Verrucomicrobiales</taxon>
        <taxon>Verrucomicrobiaceae</taxon>
    </lineage>
</organism>
<dbReference type="Proteomes" id="UP000321577">
    <property type="component" value="Unassembled WGS sequence"/>
</dbReference>
<feature type="signal peptide" evidence="1">
    <location>
        <begin position="1"/>
        <end position="24"/>
    </location>
</feature>
<protein>
    <recommendedName>
        <fullName evidence="4">Staphylococcus aureus surface protein A</fullName>
    </recommendedName>
</protein>
<keyword evidence="3" id="KW-1185">Reference proteome</keyword>
<comment type="caution">
    <text evidence="2">The sequence shown here is derived from an EMBL/GenBank/DDBJ whole genome shotgun (WGS) entry which is preliminary data.</text>
</comment>
<gene>
    <name evidence="2" type="ORF">BGE01nite_11250</name>
</gene>
<sequence>MKYRRFAPLVALLLAAAGGLSASAATFTLDQQTNVVAPSTRGGANTTYFGWDNFNDAGNRAVPIDDSTPDMGDTAILGVNVKTLNNEDHVLDSGNIYISAADHTLYEQVTVATNIPVGTPVSGNGSGNTTVIAQFLTAFGPFPGNISVSSINGVLPTVIRGTNAAGAEQVFAKWVVPGNAPSYVFTINGNPNVANYSITRIVIDTHWDAALPQPDIVIAASQPTFKIDQVAGIIAPTTRGAANTTWFGWDTFCDPGFDNVPINDSTPDIGTTTTGVSFVTTNAQDHISSTRNLYVAAGTLAEEVTVVTSGVPHATEGFTTIIAQAVTAFGGFPSSSLSFGSIEGIAPQVVVANNINGSGQAWAKWKIPGNKASYTFTVTGPANQSGWSFDKFVVDTHFSPTAYQPDTITTGNPALNVVLEQVIDVLAPSSRGNINTTHFGWEVFSNPAANAVDPINDTTPDIGNTAIAGVSIIGQTAEDHLASSNNVYVGTAGQKLNERVTVVTNAPPGTPASGTGSGSTTIIAQAVAQAGAIRTPIYFSSINGIAPTYITATNAAGKGQIWALWNIPGNPSSSYTFDITSDTVTGPAVSISIDRLVVDTVWRPAGAQPDKVIVTTPPLASALGSVAGVIKPSTRGNVRTTHFGWETFNDIGNRTFMTSVIDDSTPDVGYTTTAGARFRTTNGQGHTNGNLYFIGGTLAEEITVPTTGTVHATNGFTSIILQISSAAAPPIEGANSAFADVITATIDGVPPTSVVQGVNSTSTGQYWAKWNIPGNKATYTIVISGPSGQAHYSFDRVTVDTAFSATAFQGDSMAELPVSISSTSPLAVGGLNAAYSVQIAAAGGTAPLAFTVSTGTLPAGLTLSTTGLLSGTPTALGTSNFTVLVTDSNGLTASKAFATTITTTPSITTDSPLLTSLVKVPFAATQFAATAGTAPYSWTVSAGTLPAGLTLSATGELTGTPTATASSTFTVQVTDANSLTANKEFSVLITASPTITTISPLPLGIVGSAYTTTLATENGTAPFTWSLTAGTLPAGLSLSAAGVLDGTPTTAGNSTFTVLVTDANSFTATKEFSLTVQNLAITGNVTVLPGAVRGFPYSYSFTGSGGIGDSTWSLVGALPAGLSFTAGTATISGTPSATAAEGSTSLTIELTDSTNFKITKAVQLPVFAKLQKPVVNPVSPLVTTIGTEITPVVLTATNYPSAFTVTGLPKGLTVKVNTDKVTKITTATISGRTAATGIFNAQVVAKNSGGTSSTVIARITVKAVSGDLIGTYAGIISRDTTANTKLGSKLSLTTTTLGTFSLKLTTGAKTTTTTGFLAATAPHVSIPNFAGGALNLTLGSELLTGTHGAAEANGWRSTWNALSNPASTREGYYSIAIDPTGEPNDAIPQGSGFATFTVSSAGVVTLAGLTADGQKITSSDVLGPDGQFGIYTSLYAAKGSIFGELLLNEDEYGEFFGNTVEGTLNWDKAATTGKVYAAAFAAPLILTAEGNYLAASAKEAAILGLPSTQVTNQLVFLNGGISSFAATQPNFSFTFSDDNKVIAGANNPGKVTLSINAVTGAVSGKFTLTEATAANTRKDVPFVGQIVRLTDGSTKAVGYFLLPQLAPSTATLSGGIEIRHSIAH</sequence>
<dbReference type="EMBL" id="BKAG01000005">
    <property type="protein sequence ID" value="GEP41834.1"/>
    <property type="molecule type" value="Genomic_DNA"/>
</dbReference>
<evidence type="ECO:0008006" key="4">
    <source>
        <dbReference type="Google" id="ProtNLM"/>
    </source>
</evidence>
<accession>A0A512M518</accession>
<evidence type="ECO:0000313" key="2">
    <source>
        <dbReference type="EMBL" id="GEP41834.1"/>
    </source>
</evidence>
<evidence type="ECO:0000256" key="1">
    <source>
        <dbReference type="SAM" id="SignalP"/>
    </source>
</evidence>
<dbReference type="InterPro" id="IPR015919">
    <property type="entry name" value="Cadherin-like_sf"/>
</dbReference>
<dbReference type="InterPro" id="IPR013783">
    <property type="entry name" value="Ig-like_fold"/>
</dbReference>
<dbReference type="GO" id="GO:0005509">
    <property type="term" value="F:calcium ion binding"/>
    <property type="evidence" value="ECO:0007669"/>
    <property type="project" value="InterPro"/>
</dbReference>
<dbReference type="Gene3D" id="2.60.40.10">
    <property type="entry name" value="Immunoglobulins"/>
    <property type="match status" value="5"/>
</dbReference>
<dbReference type="OrthoDB" id="179594at2"/>
<keyword evidence="1" id="KW-0732">Signal</keyword>
<evidence type="ECO:0000313" key="3">
    <source>
        <dbReference type="Proteomes" id="UP000321577"/>
    </source>
</evidence>
<dbReference type="SUPFAM" id="SSF49313">
    <property type="entry name" value="Cadherin-like"/>
    <property type="match status" value="4"/>
</dbReference>
<proteinExistence type="predicted"/>